<evidence type="ECO:0000313" key="6">
    <source>
        <dbReference type="Proteomes" id="UP001300692"/>
    </source>
</evidence>
<name>A0ABT3D0C7_9BACT</name>
<keyword evidence="2" id="KW-0238">DNA-binding</keyword>
<accession>A0ABT3D0C7</accession>
<gene>
    <name evidence="5" type="ORF">N7U62_22290</name>
</gene>
<evidence type="ECO:0000259" key="4">
    <source>
        <dbReference type="PROSITE" id="PS50932"/>
    </source>
</evidence>
<organism evidence="5 6">
    <name type="scientific">Reichenbachiella ulvae</name>
    <dbReference type="NCBI Taxonomy" id="2980104"/>
    <lineage>
        <taxon>Bacteria</taxon>
        <taxon>Pseudomonadati</taxon>
        <taxon>Bacteroidota</taxon>
        <taxon>Cytophagia</taxon>
        <taxon>Cytophagales</taxon>
        <taxon>Reichenbachiellaceae</taxon>
        <taxon>Reichenbachiella</taxon>
    </lineage>
</organism>
<dbReference type="Pfam" id="PF13407">
    <property type="entry name" value="Peripla_BP_4"/>
    <property type="match status" value="1"/>
</dbReference>
<proteinExistence type="predicted"/>
<dbReference type="InterPro" id="IPR028082">
    <property type="entry name" value="Peripla_BP_I"/>
</dbReference>
<evidence type="ECO:0000256" key="2">
    <source>
        <dbReference type="ARBA" id="ARBA00023125"/>
    </source>
</evidence>
<reference evidence="5 6" key="1">
    <citation type="submission" date="2022-10" db="EMBL/GenBank/DDBJ databases">
        <title>Comparative genomics and taxonomic characterization of three novel marine species of genus Reichenbachiella exhibiting antioxidant and polysaccharide degradation activities.</title>
        <authorList>
            <person name="Muhammad N."/>
            <person name="Lee Y.-J."/>
            <person name="Ko J."/>
            <person name="Kim S.-G."/>
        </authorList>
    </citation>
    <scope>NUCLEOTIDE SEQUENCE [LARGE SCALE GENOMIC DNA]</scope>
    <source>
        <strain evidence="5 6">ABR2-5</strain>
    </source>
</reference>
<keyword evidence="1" id="KW-0805">Transcription regulation</keyword>
<dbReference type="PROSITE" id="PS50932">
    <property type="entry name" value="HTH_LACI_2"/>
    <property type="match status" value="1"/>
</dbReference>
<dbReference type="RefSeq" id="WP_264140331.1">
    <property type="nucleotide sequence ID" value="NZ_JAOYOD010000001.1"/>
</dbReference>
<dbReference type="SUPFAM" id="SSF47413">
    <property type="entry name" value="lambda repressor-like DNA-binding domains"/>
    <property type="match status" value="1"/>
</dbReference>
<evidence type="ECO:0000256" key="1">
    <source>
        <dbReference type="ARBA" id="ARBA00023015"/>
    </source>
</evidence>
<comment type="caution">
    <text evidence="5">The sequence shown here is derived from an EMBL/GenBank/DDBJ whole genome shotgun (WGS) entry which is preliminary data.</text>
</comment>
<dbReference type="SMART" id="SM00354">
    <property type="entry name" value="HTH_LACI"/>
    <property type="match status" value="1"/>
</dbReference>
<dbReference type="PANTHER" id="PTHR30146">
    <property type="entry name" value="LACI-RELATED TRANSCRIPTIONAL REPRESSOR"/>
    <property type="match status" value="1"/>
</dbReference>
<feature type="domain" description="HTH lacI-type" evidence="4">
    <location>
        <begin position="4"/>
        <end position="58"/>
    </location>
</feature>
<dbReference type="InterPro" id="IPR010982">
    <property type="entry name" value="Lambda_DNA-bd_dom_sf"/>
</dbReference>
<dbReference type="PANTHER" id="PTHR30146:SF144">
    <property type="entry name" value="LACI-FAMILY TRANSCRIPTION REGULATOR"/>
    <property type="match status" value="1"/>
</dbReference>
<dbReference type="EMBL" id="JAOYOD010000001">
    <property type="protein sequence ID" value="MCV9389412.1"/>
    <property type="molecule type" value="Genomic_DNA"/>
</dbReference>
<dbReference type="Proteomes" id="UP001300692">
    <property type="component" value="Unassembled WGS sequence"/>
</dbReference>
<evidence type="ECO:0000256" key="3">
    <source>
        <dbReference type="ARBA" id="ARBA00023163"/>
    </source>
</evidence>
<dbReference type="Gene3D" id="3.40.50.2300">
    <property type="match status" value="2"/>
</dbReference>
<evidence type="ECO:0000313" key="5">
    <source>
        <dbReference type="EMBL" id="MCV9389412.1"/>
    </source>
</evidence>
<dbReference type="CDD" id="cd01392">
    <property type="entry name" value="HTH_LacI"/>
    <property type="match status" value="1"/>
</dbReference>
<dbReference type="PROSITE" id="PS00356">
    <property type="entry name" value="HTH_LACI_1"/>
    <property type="match status" value="1"/>
</dbReference>
<dbReference type="InterPro" id="IPR025997">
    <property type="entry name" value="SBP_2_dom"/>
</dbReference>
<keyword evidence="6" id="KW-1185">Reference proteome</keyword>
<keyword evidence="3" id="KW-0804">Transcription</keyword>
<dbReference type="SUPFAM" id="SSF53822">
    <property type="entry name" value="Periplasmic binding protein-like I"/>
    <property type="match status" value="1"/>
</dbReference>
<dbReference type="Pfam" id="PF00356">
    <property type="entry name" value="LacI"/>
    <property type="match status" value="1"/>
</dbReference>
<dbReference type="Gene3D" id="1.10.260.40">
    <property type="entry name" value="lambda repressor-like DNA-binding domains"/>
    <property type="match status" value="1"/>
</dbReference>
<sequence length="350" mass="39640">MKRITIKEIAKRAGVSVGTVDRVLHNRGEVAEATKKEVLRIAKEGNYTTNVFARSLKLNQVHKIAVILPLDNEYWQTQQSGIQEAAEEYESLGLQLKFFPFDRSNQGSFLSKAAMAIEDQPDAVILAPLMEEEATDICSQLGKLKIPFVFVDSNLERLSPLAFIGQDSVQSGYLAAKLLTYGLWEGPEVFVLKYADFDSLNKTIDERLEGFKSFYKEKKWKTDLIKEVNVKKEFDPDEIFDKDSALVFVPNSRAHQIAKRLALKAGDKQFRIVGYDLIRENAEALDSGRVDFILDQNPKLQGQQGIQAIYKKLIVNTEVKQYQFMPLEVVTKENLKYANSYDGLGTKKAE</sequence>
<dbReference type="InterPro" id="IPR000843">
    <property type="entry name" value="HTH_LacI"/>
</dbReference>
<protein>
    <submittedName>
        <fullName evidence="5">LacI family transcriptional regulator</fullName>
    </submittedName>
</protein>